<reference evidence="3" key="1">
    <citation type="submission" date="2017-05" db="EMBL/GenBank/DDBJ databases">
        <authorList>
            <person name="Lin X."/>
        </authorList>
    </citation>
    <scope>NUCLEOTIDE SEQUENCE [LARGE SCALE GENOMIC DNA]</scope>
    <source>
        <strain evidence="3">JLT2012</strain>
    </source>
</reference>
<evidence type="ECO:0008006" key="4">
    <source>
        <dbReference type="Google" id="ProtNLM"/>
    </source>
</evidence>
<organism evidence="2 3">
    <name type="scientific">Pacificimonas flava</name>
    <dbReference type="NCBI Taxonomy" id="1234595"/>
    <lineage>
        <taxon>Bacteria</taxon>
        <taxon>Pseudomonadati</taxon>
        <taxon>Pseudomonadota</taxon>
        <taxon>Alphaproteobacteria</taxon>
        <taxon>Sphingomonadales</taxon>
        <taxon>Sphingosinicellaceae</taxon>
        <taxon>Pacificimonas</taxon>
    </lineage>
</organism>
<gene>
    <name evidence="2" type="ORF">B5C34_03840</name>
</gene>
<dbReference type="AlphaFoldDB" id="A0A219B2V2"/>
<feature type="compositionally biased region" description="Acidic residues" evidence="1">
    <location>
        <begin position="153"/>
        <end position="172"/>
    </location>
</feature>
<dbReference type="EMBL" id="NFZT01000001">
    <property type="protein sequence ID" value="OWV32665.1"/>
    <property type="molecule type" value="Genomic_DNA"/>
</dbReference>
<dbReference type="Proteomes" id="UP000198462">
    <property type="component" value="Unassembled WGS sequence"/>
</dbReference>
<feature type="region of interest" description="Disordered" evidence="1">
    <location>
        <begin position="144"/>
        <end position="172"/>
    </location>
</feature>
<comment type="caution">
    <text evidence="2">The sequence shown here is derived from an EMBL/GenBank/DDBJ whole genome shotgun (WGS) entry which is preliminary data.</text>
</comment>
<name>A0A219B2V2_9SPHN</name>
<evidence type="ECO:0000256" key="1">
    <source>
        <dbReference type="SAM" id="MobiDB-lite"/>
    </source>
</evidence>
<protein>
    <recommendedName>
        <fullName evidence="4">DUF2948 domain-containing protein</fullName>
    </recommendedName>
</protein>
<evidence type="ECO:0000313" key="2">
    <source>
        <dbReference type="EMBL" id="OWV32665.1"/>
    </source>
</evidence>
<keyword evidence="3" id="KW-1185">Reference proteome</keyword>
<proteinExistence type="predicted"/>
<sequence length="172" mass="19473">MSGWKKNCRRSARTFSELRETDPAMASLLAADREDLDTIAALTQDSLLRACDTHYDAKRRTLTLLLNRFRWEEQEPRRGYCLLRLLGVEKAQRRSWPENRAAVLDLLHIDADDDLVELVFAGGTAIRCRVEAIDLLLEDVGAPWEVDGRPDHEDDPDPPETDDGEADDTPTA</sequence>
<dbReference type="OrthoDB" id="7594874at2"/>
<evidence type="ECO:0000313" key="3">
    <source>
        <dbReference type="Proteomes" id="UP000198462"/>
    </source>
</evidence>
<dbReference type="Pfam" id="PF11164">
    <property type="entry name" value="DUF2948"/>
    <property type="match status" value="1"/>
</dbReference>
<dbReference type="InterPro" id="IPR021335">
    <property type="entry name" value="DUF2948"/>
</dbReference>
<accession>A0A219B2V2</accession>